<evidence type="ECO:0000256" key="3">
    <source>
        <dbReference type="SAM" id="SignalP"/>
    </source>
</evidence>
<feature type="non-terminal residue" evidence="5">
    <location>
        <position position="230"/>
    </location>
</feature>
<dbReference type="InterPro" id="IPR001747">
    <property type="entry name" value="Vitellogenin_N"/>
</dbReference>
<dbReference type="InterPro" id="IPR015816">
    <property type="entry name" value="Vitellinogen_b-sht_N"/>
</dbReference>
<proteinExistence type="predicted"/>
<dbReference type="EMBL" id="CAXKWB010027681">
    <property type="protein sequence ID" value="CAL4132187.1"/>
    <property type="molecule type" value="Genomic_DNA"/>
</dbReference>
<evidence type="ECO:0000259" key="4">
    <source>
        <dbReference type="Pfam" id="PF01347"/>
    </source>
</evidence>
<protein>
    <recommendedName>
        <fullName evidence="4">Vitellogenin domain-containing protein</fullName>
    </recommendedName>
</protein>
<evidence type="ECO:0000313" key="5">
    <source>
        <dbReference type="EMBL" id="CAL4132187.1"/>
    </source>
</evidence>
<keyword evidence="6" id="KW-1185">Reference proteome</keyword>
<organism evidence="5 6">
    <name type="scientific">Meganyctiphanes norvegica</name>
    <name type="common">Northern krill</name>
    <name type="synonym">Thysanopoda norvegica</name>
    <dbReference type="NCBI Taxonomy" id="48144"/>
    <lineage>
        <taxon>Eukaryota</taxon>
        <taxon>Metazoa</taxon>
        <taxon>Ecdysozoa</taxon>
        <taxon>Arthropoda</taxon>
        <taxon>Crustacea</taxon>
        <taxon>Multicrustacea</taxon>
        <taxon>Malacostraca</taxon>
        <taxon>Eumalacostraca</taxon>
        <taxon>Eucarida</taxon>
        <taxon>Euphausiacea</taxon>
        <taxon>Euphausiidae</taxon>
        <taxon>Meganyctiphanes</taxon>
    </lineage>
</organism>
<dbReference type="Pfam" id="PF01347">
    <property type="entry name" value="Vitellogenin_N"/>
    <property type="match status" value="1"/>
</dbReference>
<feature type="signal peptide" evidence="3">
    <location>
        <begin position="1"/>
        <end position="26"/>
    </location>
</feature>
<dbReference type="SUPFAM" id="SSF56968">
    <property type="entry name" value="Lipovitellin-phosvitin complex, beta-sheet shell regions"/>
    <property type="match status" value="1"/>
</dbReference>
<name>A0AAV2RQL6_MEGNR</name>
<evidence type="ECO:0000256" key="1">
    <source>
        <dbReference type="ARBA" id="ARBA00022729"/>
    </source>
</evidence>
<sequence length="230" mass="26228">MGSRKTSLLLALLLTVLAAHVTTAGALPQYYEDYNYDEYDDNYVYEDIFAPLEEVAYQEPEAAEEVIYGGIVESHQEPEAAEEVIYGGIVESRREDEIQDLHSDNGHAIDNEFRPAKDSSEESSEEDASEEQYFLRADTVCAHSCPSTNYGPKFMVNREYHYRYEGHVTGKSGLGGDKESRVTYRANVVISPNTSPCDLKMKVFNVQIDESSEEESRWFRESIEKYDLHF</sequence>
<evidence type="ECO:0000313" key="6">
    <source>
        <dbReference type="Proteomes" id="UP001497623"/>
    </source>
</evidence>
<dbReference type="GO" id="GO:0005319">
    <property type="term" value="F:lipid transporter activity"/>
    <property type="evidence" value="ECO:0007669"/>
    <property type="project" value="InterPro"/>
</dbReference>
<feature type="region of interest" description="Disordered" evidence="2">
    <location>
        <begin position="103"/>
        <end position="130"/>
    </location>
</feature>
<feature type="compositionally biased region" description="Acidic residues" evidence="2">
    <location>
        <begin position="121"/>
        <end position="130"/>
    </location>
</feature>
<reference evidence="5 6" key="1">
    <citation type="submission" date="2024-05" db="EMBL/GenBank/DDBJ databases">
        <authorList>
            <person name="Wallberg A."/>
        </authorList>
    </citation>
    <scope>NUCLEOTIDE SEQUENCE [LARGE SCALE GENOMIC DNA]</scope>
</reference>
<keyword evidence="1 3" id="KW-0732">Signal</keyword>
<dbReference type="AlphaFoldDB" id="A0AAV2RQL6"/>
<feature type="domain" description="Vitellogenin" evidence="4">
    <location>
        <begin position="154"/>
        <end position="224"/>
    </location>
</feature>
<evidence type="ECO:0000256" key="2">
    <source>
        <dbReference type="SAM" id="MobiDB-lite"/>
    </source>
</evidence>
<dbReference type="Proteomes" id="UP001497623">
    <property type="component" value="Unassembled WGS sequence"/>
</dbReference>
<comment type="caution">
    <text evidence="5">The sequence shown here is derived from an EMBL/GenBank/DDBJ whole genome shotgun (WGS) entry which is preliminary data.</text>
</comment>
<dbReference type="Gene3D" id="2.30.230.10">
    <property type="entry name" value="Lipovitellin, beta-sheet shell regions, chain A"/>
    <property type="match status" value="1"/>
</dbReference>
<accession>A0AAV2RQL6</accession>
<dbReference type="InterPro" id="IPR015819">
    <property type="entry name" value="Lipid_transp_b-sht_shell"/>
</dbReference>
<feature type="compositionally biased region" description="Basic and acidic residues" evidence="2">
    <location>
        <begin position="103"/>
        <end position="120"/>
    </location>
</feature>
<feature type="chain" id="PRO_5043382638" description="Vitellogenin domain-containing protein" evidence="3">
    <location>
        <begin position="27"/>
        <end position="230"/>
    </location>
</feature>
<gene>
    <name evidence="5" type="ORF">MNOR_LOCUS26966</name>
</gene>